<dbReference type="SUPFAM" id="SSF54690">
    <property type="entry name" value="Molybdopterin synthase subunit MoaE"/>
    <property type="match status" value="1"/>
</dbReference>
<proteinExistence type="predicted"/>
<dbReference type="SMART" id="SM00852">
    <property type="entry name" value="MoCF_biosynth"/>
    <property type="match status" value="1"/>
</dbReference>
<reference evidence="4 5" key="1">
    <citation type="submission" date="2023-03" db="EMBL/GenBank/DDBJ databases">
        <title>Complete genome of Arcanobacterium canis strain DSM 25104 isolated in 2010 from a canine otitis externa in Germany.</title>
        <authorList>
            <person name="Borowiak M."/>
            <person name="Kreitlow A."/>
            <person name="Malorny B."/>
            <person name="Laemmler C."/>
            <person name="Prenger-Berninghoff E."/>
            <person name="Ploetz M."/>
            <person name="Abdulmawjood A."/>
        </authorList>
    </citation>
    <scope>NUCLEOTIDE SEQUENCE [LARGE SCALE GENOMIC DNA]</scope>
    <source>
        <strain evidence="4 5">DSM 25104</strain>
    </source>
</reference>
<keyword evidence="5" id="KW-1185">Reference proteome</keyword>
<gene>
    <name evidence="4" type="ORF">P7079_03810</name>
</gene>
<dbReference type="SUPFAM" id="SSF53218">
    <property type="entry name" value="Molybdenum cofactor biosynthesis proteins"/>
    <property type="match status" value="1"/>
</dbReference>
<dbReference type="Gene3D" id="3.40.980.10">
    <property type="entry name" value="MoaB/Mog-like domain"/>
    <property type="match status" value="1"/>
</dbReference>
<dbReference type="PANTHER" id="PTHR43764">
    <property type="entry name" value="MOLYBDENUM COFACTOR BIOSYNTHESIS"/>
    <property type="match status" value="1"/>
</dbReference>
<dbReference type="Proteomes" id="UP001215216">
    <property type="component" value="Chromosome"/>
</dbReference>
<dbReference type="PROSITE" id="PS01078">
    <property type="entry name" value="MOCF_BIOSYNTHESIS_1"/>
    <property type="match status" value="1"/>
</dbReference>
<evidence type="ECO:0000313" key="5">
    <source>
        <dbReference type="Proteomes" id="UP001215216"/>
    </source>
</evidence>
<feature type="domain" description="MoaB/Mog" evidence="3">
    <location>
        <begin position="9"/>
        <end position="153"/>
    </location>
</feature>
<dbReference type="InterPro" id="IPR036563">
    <property type="entry name" value="MoaE_sf"/>
</dbReference>
<dbReference type="PANTHER" id="PTHR43764:SF1">
    <property type="entry name" value="MOLYBDOPTERIN MOLYBDOTRANSFERASE"/>
    <property type="match status" value="1"/>
</dbReference>
<dbReference type="CDD" id="cd00756">
    <property type="entry name" value="MoaE"/>
    <property type="match status" value="1"/>
</dbReference>
<comment type="pathway">
    <text evidence="1">Cofactor biosynthesis; molybdopterin biosynthesis.</text>
</comment>
<keyword evidence="2" id="KW-0501">Molybdenum cofactor biosynthesis</keyword>
<sequence>MSKSHITFGVITVSDRVSRGAAIDKSGPLCAELLAEHGNVVFSTVVEDGIESVQGAIYDAMHNGAAIIVTTGGTGITRRDLTPQAVSSLLSFEITGIPELIRRSSKVVTACMTRSVAGIIDDGESRSCIITLPGSPNGVAEGITAVAPLFTHIADQLTDGDHSVIPPTSTPHSHESVTAQLAFNTERSTGAGIVTTAHVSEQPIDLAGLEASVMNDAAGAVLVFNGRVRNHDLGRSVDGIDYCAHPSASSTLADIAQKVAMEFGLHAIAVQHRVGHLDIGDVALGAAVSASHRKEAFLALDTLVNRIKLELPVWKKQDFSDGTSQWSGMA</sequence>
<dbReference type="InterPro" id="IPR036425">
    <property type="entry name" value="MoaB/Mog-like_dom_sf"/>
</dbReference>
<evidence type="ECO:0000313" key="4">
    <source>
        <dbReference type="EMBL" id="WFM84109.1"/>
    </source>
</evidence>
<dbReference type="InterPro" id="IPR008284">
    <property type="entry name" value="MoCF_biosynth_CS"/>
</dbReference>
<dbReference type="Pfam" id="PF00994">
    <property type="entry name" value="MoCF_biosynth"/>
    <property type="match status" value="1"/>
</dbReference>
<dbReference type="RefSeq" id="WP_278013504.1">
    <property type="nucleotide sequence ID" value="NZ_CP121208.1"/>
</dbReference>
<dbReference type="InterPro" id="IPR003448">
    <property type="entry name" value="Mopterin_biosynth_MoaE"/>
</dbReference>
<evidence type="ECO:0000256" key="2">
    <source>
        <dbReference type="ARBA" id="ARBA00023150"/>
    </source>
</evidence>
<evidence type="ECO:0000256" key="1">
    <source>
        <dbReference type="ARBA" id="ARBA00005046"/>
    </source>
</evidence>
<organism evidence="4 5">
    <name type="scientific">Arcanobacterium canis</name>
    <dbReference type="NCBI Taxonomy" id="999183"/>
    <lineage>
        <taxon>Bacteria</taxon>
        <taxon>Bacillati</taxon>
        <taxon>Actinomycetota</taxon>
        <taxon>Actinomycetes</taxon>
        <taxon>Actinomycetales</taxon>
        <taxon>Actinomycetaceae</taxon>
        <taxon>Arcanobacterium</taxon>
    </lineage>
</organism>
<dbReference type="EMBL" id="CP121208">
    <property type="protein sequence ID" value="WFM84109.1"/>
    <property type="molecule type" value="Genomic_DNA"/>
</dbReference>
<evidence type="ECO:0000259" key="3">
    <source>
        <dbReference type="SMART" id="SM00852"/>
    </source>
</evidence>
<dbReference type="InterPro" id="IPR051920">
    <property type="entry name" value="MPT_Adenylyltrnsfr/MoaC-Rel"/>
</dbReference>
<protein>
    <submittedName>
        <fullName evidence="4">Molybdenum cofactor biosynthesis protein MoaE</fullName>
    </submittedName>
</protein>
<dbReference type="Pfam" id="PF02391">
    <property type="entry name" value="MoaE"/>
    <property type="match status" value="1"/>
</dbReference>
<accession>A0ABY8G040</accession>
<dbReference type="CDD" id="cd00886">
    <property type="entry name" value="MogA_MoaB"/>
    <property type="match status" value="1"/>
</dbReference>
<dbReference type="Gene3D" id="3.90.1170.40">
    <property type="entry name" value="Molybdopterin biosynthesis MoaE subunit"/>
    <property type="match status" value="1"/>
</dbReference>
<name>A0ABY8G040_9ACTO</name>
<dbReference type="NCBIfam" id="TIGR00177">
    <property type="entry name" value="molyb_syn"/>
    <property type="match status" value="1"/>
</dbReference>
<dbReference type="InterPro" id="IPR001453">
    <property type="entry name" value="MoaB/Mog_dom"/>
</dbReference>